<keyword evidence="3" id="KW-1185">Reference proteome</keyword>
<feature type="domain" description="DUF7793" evidence="1">
    <location>
        <begin position="16"/>
        <end position="122"/>
    </location>
</feature>
<reference evidence="2" key="1">
    <citation type="submission" date="2023-06" db="EMBL/GenBank/DDBJ databases">
        <title>MT1 and MT2 Draft Genomes of Novel Species.</title>
        <authorList>
            <person name="Venkateswaran K."/>
        </authorList>
    </citation>
    <scope>NUCLEOTIDE SEQUENCE</scope>
    <source>
        <strain evidence="2">IIF3SC-B10</strain>
    </source>
</reference>
<dbReference type="RefSeq" id="WP_301225387.1">
    <property type="nucleotide sequence ID" value="NZ_JAROCG010000001.1"/>
</dbReference>
<dbReference type="Gene3D" id="3.40.1680.10">
    <property type="entry name" value="yp_829618.1 domain like"/>
    <property type="match status" value="1"/>
</dbReference>
<dbReference type="EMBL" id="JAROCG010000001">
    <property type="protein sequence ID" value="MDN4610318.1"/>
    <property type="molecule type" value="Genomic_DNA"/>
</dbReference>
<protein>
    <submittedName>
        <fullName evidence="2">STAS/SEC14 domain-containing protein</fullName>
    </submittedName>
</protein>
<evidence type="ECO:0000259" key="1">
    <source>
        <dbReference type="Pfam" id="PF25056"/>
    </source>
</evidence>
<dbReference type="Gene3D" id="3.40.970.30">
    <property type="entry name" value="yp_829618.1 like domains"/>
    <property type="match status" value="1"/>
</dbReference>
<sequence length="127" mass="13811">MAEERDAAAEAFVAELRTEVLWVQWQHNVSVGDSDAAALIERSNALCRDVCPPMLVELNGMVSLTRSALHGFATALNIAAMAIVGPSAVDRTLADFFARVHNPPYPTRYFECPAEALAWLTGHPYGP</sequence>
<comment type="caution">
    <text evidence="2">The sequence shown here is derived from an EMBL/GenBank/DDBJ whole genome shotgun (WGS) entry which is preliminary data.</text>
</comment>
<dbReference type="Pfam" id="PF25056">
    <property type="entry name" value="DUF7793"/>
    <property type="match status" value="1"/>
</dbReference>
<dbReference type="Proteomes" id="UP001174209">
    <property type="component" value="Unassembled WGS sequence"/>
</dbReference>
<gene>
    <name evidence="2" type="ORF">P5G52_05500</name>
</gene>
<evidence type="ECO:0000313" key="2">
    <source>
        <dbReference type="EMBL" id="MDN4610318.1"/>
    </source>
</evidence>
<accession>A0ABT8JZX3</accession>
<name>A0ABT8JZX3_9MICC</name>
<organism evidence="2 3">
    <name type="scientific">Arthrobacter burdickii</name>
    <dbReference type="NCBI Taxonomy" id="3035920"/>
    <lineage>
        <taxon>Bacteria</taxon>
        <taxon>Bacillati</taxon>
        <taxon>Actinomycetota</taxon>
        <taxon>Actinomycetes</taxon>
        <taxon>Micrococcales</taxon>
        <taxon>Micrococcaceae</taxon>
        <taxon>Arthrobacter</taxon>
    </lineage>
</organism>
<evidence type="ECO:0000313" key="3">
    <source>
        <dbReference type="Proteomes" id="UP001174209"/>
    </source>
</evidence>
<proteinExistence type="predicted"/>
<dbReference type="InterPro" id="IPR056695">
    <property type="entry name" value="DUF7793"/>
</dbReference>